<dbReference type="Proteomes" id="UP000035088">
    <property type="component" value="Unassembled WGS sequence"/>
</dbReference>
<dbReference type="Gene3D" id="3.50.50.60">
    <property type="entry name" value="FAD/NAD(P)-binding domain"/>
    <property type="match status" value="2"/>
</dbReference>
<dbReference type="InterPro" id="IPR007867">
    <property type="entry name" value="GMC_OxRtase_C"/>
</dbReference>
<dbReference type="InterPro" id="IPR030900">
    <property type="entry name" value="GMC_mycofac_OxRdtase"/>
</dbReference>
<evidence type="ECO:0000256" key="2">
    <source>
        <dbReference type="ARBA" id="ARBA00010790"/>
    </source>
</evidence>
<dbReference type="PANTHER" id="PTHR11552">
    <property type="entry name" value="GLUCOSE-METHANOL-CHOLINE GMC OXIDOREDUCTASE"/>
    <property type="match status" value="1"/>
</dbReference>
<dbReference type="SUPFAM" id="SSF51905">
    <property type="entry name" value="FAD/NAD(P)-binding domain"/>
    <property type="match status" value="1"/>
</dbReference>
<dbReference type="Pfam" id="PF05199">
    <property type="entry name" value="GMC_oxred_C"/>
    <property type="match status" value="1"/>
</dbReference>
<dbReference type="PROSITE" id="PS00623">
    <property type="entry name" value="GMC_OXRED_1"/>
    <property type="match status" value="1"/>
</dbReference>
<organism evidence="8 9">
    <name type="scientific">Gordonia araii NBRC 100433</name>
    <dbReference type="NCBI Taxonomy" id="1073574"/>
    <lineage>
        <taxon>Bacteria</taxon>
        <taxon>Bacillati</taxon>
        <taxon>Actinomycetota</taxon>
        <taxon>Actinomycetes</taxon>
        <taxon>Mycobacteriales</taxon>
        <taxon>Gordoniaceae</taxon>
        <taxon>Gordonia</taxon>
    </lineage>
</organism>
<evidence type="ECO:0000256" key="4">
    <source>
        <dbReference type="ARBA" id="ARBA00022827"/>
    </source>
</evidence>
<keyword evidence="3 6" id="KW-0285">Flavoprotein</keyword>
<evidence type="ECO:0000256" key="1">
    <source>
        <dbReference type="ARBA" id="ARBA00001974"/>
    </source>
</evidence>
<dbReference type="STRING" id="1073574.GOARA_011_00250"/>
<evidence type="ECO:0000256" key="6">
    <source>
        <dbReference type="RuleBase" id="RU003968"/>
    </source>
</evidence>
<dbReference type="InterPro" id="IPR036188">
    <property type="entry name" value="FAD/NAD-bd_sf"/>
</dbReference>
<dbReference type="OrthoDB" id="9785276at2"/>
<dbReference type="AlphaFoldDB" id="G7GXT4"/>
<dbReference type="PANTHER" id="PTHR11552:SF147">
    <property type="entry name" value="CHOLINE DEHYDROGENASE, MITOCHONDRIAL"/>
    <property type="match status" value="1"/>
</dbReference>
<feature type="domain" description="Glucose-methanol-choline oxidoreductase N-terminal" evidence="7">
    <location>
        <begin position="73"/>
        <end position="96"/>
    </location>
</feature>
<comment type="caution">
    <text evidence="8">The sequence shown here is derived from an EMBL/GenBank/DDBJ whole genome shotgun (WGS) entry which is preliminary data.</text>
</comment>
<dbReference type="GO" id="GO:0016614">
    <property type="term" value="F:oxidoreductase activity, acting on CH-OH group of donors"/>
    <property type="evidence" value="ECO:0007669"/>
    <property type="project" value="InterPro"/>
</dbReference>
<feature type="binding site" evidence="5">
    <location>
        <position position="198"/>
    </location>
    <ligand>
        <name>FAD</name>
        <dbReference type="ChEBI" id="CHEBI:57692"/>
    </ligand>
</feature>
<keyword evidence="4 5" id="KW-0274">FAD</keyword>
<dbReference type="EMBL" id="BAEE01000011">
    <property type="protein sequence ID" value="GAB08409.1"/>
    <property type="molecule type" value="Genomic_DNA"/>
</dbReference>
<dbReference type="InterPro" id="IPR012132">
    <property type="entry name" value="GMC_OxRdtase"/>
</dbReference>
<evidence type="ECO:0000259" key="7">
    <source>
        <dbReference type="PROSITE" id="PS00623"/>
    </source>
</evidence>
<dbReference type="NCBIfam" id="TIGR04542">
    <property type="entry name" value="GMC_mycofac_2"/>
    <property type="match status" value="1"/>
</dbReference>
<sequence>MIADVLVVGAGSAGCVVAERLSRNADRRVVVLEAGPEVTGGDVHRLDRMLLGSVAAPSRYARWYRADPPVVRGRAVGGSSVVNGGYFLRAHRDDFAEWGGPFTMDAITAAYDELDGGVPGGAPAGRMSVGPVRDDEVGPLVRRLEERWAAAPPGPWPGVGIQRVPVNRCDGQRWSAADAYLAPAGDRPNLTVRADCSVSRLVVESGRVVGVVLSGGEQVRAGEVVVCAGGLGSAALLMRSGVVDGSLPAFEHREILVRYAPAVRPEPAPVLLPSVAHTADGSEIRWYADDFARFIPGLASSTAVVGVAQMHPPRPGELRWDGERLDVEPAGMRVDEVSAAVAEVVEALSSAELADVVVDGSVAVDPAVGTSQHGWGAMAMGERTDWFGAVDGVAGLRIVDGSILPNVSSGPHATVMMVAIVIADALS</sequence>
<reference evidence="8 9" key="1">
    <citation type="submission" date="2011-11" db="EMBL/GenBank/DDBJ databases">
        <title>Whole genome shotgun sequence of Gordonia araii NBRC 100433.</title>
        <authorList>
            <person name="Yoshida Y."/>
            <person name="Hosoyama A."/>
            <person name="Tsuchikane K."/>
            <person name="Katsumata H."/>
            <person name="Yamazaki S."/>
            <person name="Fujita N."/>
        </authorList>
    </citation>
    <scope>NUCLEOTIDE SEQUENCE [LARGE SCALE GENOMIC DNA]</scope>
    <source>
        <strain evidence="8 9">NBRC 100433</strain>
    </source>
</reference>
<accession>G7GXT4</accession>
<gene>
    <name evidence="8" type="ORF">GOARA_011_00250</name>
</gene>
<dbReference type="GO" id="GO:0050660">
    <property type="term" value="F:flavin adenine dinucleotide binding"/>
    <property type="evidence" value="ECO:0007669"/>
    <property type="project" value="InterPro"/>
</dbReference>
<evidence type="ECO:0000313" key="9">
    <source>
        <dbReference type="Proteomes" id="UP000035088"/>
    </source>
</evidence>
<protein>
    <submittedName>
        <fullName evidence="8">Putative dehydrogenase</fullName>
    </submittedName>
</protein>
<dbReference type="Gene3D" id="3.30.410.40">
    <property type="match status" value="1"/>
</dbReference>
<evidence type="ECO:0000256" key="3">
    <source>
        <dbReference type="ARBA" id="ARBA00022630"/>
    </source>
</evidence>
<dbReference type="PIRSF" id="PIRSF000137">
    <property type="entry name" value="Alcohol_oxidase"/>
    <property type="match status" value="1"/>
</dbReference>
<evidence type="ECO:0000256" key="5">
    <source>
        <dbReference type="PIRSR" id="PIRSR000137-2"/>
    </source>
</evidence>
<dbReference type="RefSeq" id="WP_007320489.1">
    <property type="nucleotide sequence ID" value="NZ_BAEE01000011.1"/>
</dbReference>
<evidence type="ECO:0000313" key="8">
    <source>
        <dbReference type="EMBL" id="GAB08409.1"/>
    </source>
</evidence>
<proteinExistence type="inferred from homology"/>
<dbReference type="InterPro" id="IPR000172">
    <property type="entry name" value="GMC_OxRdtase_N"/>
</dbReference>
<comment type="cofactor">
    <cofactor evidence="1 5">
        <name>FAD</name>
        <dbReference type="ChEBI" id="CHEBI:57692"/>
    </cofactor>
</comment>
<comment type="similarity">
    <text evidence="2 6">Belongs to the GMC oxidoreductase family.</text>
</comment>
<dbReference type="Pfam" id="PF00732">
    <property type="entry name" value="GMC_oxred_N"/>
    <property type="match status" value="2"/>
</dbReference>
<name>G7GXT4_9ACTN</name>
<keyword evidence="9" id="KW-1185">Reference proteome</keyword>